<name>A0A9P7FSP3_9AGAR</name>
<proteinExistence type="predicted"/>
<organism evidence="1 2">
    <name type="scientific">Sphagnurus paluster</name>
    <dbReference type="NCBI Taxonomy" id="117069"/>
    <lineage>
        <taxon>Eukaryota</taxon>
        <taxon>Fungi</taxon>
        <taxon>Dikarya</taxon>
        <taxon>Basidiomycota</taxon>
        <taxon>Agaricomycotina</taxon>
        <taxon>Agaricomycetes</taxon>
        <taxon>Agaricomycetidae</taxon>
        <taxon>Agaricales</taxon>
        <taxon>Tricholomatineae</taxon>
        <taxon>Lyophyllaceae</taxon>
        <taxon>Sphagnurus</taxon>
    </lineage>
</organism>
<feature type="non-terminal residue" evidence="1">
    <location>
        <position position="342"/>
    </location>
</feature>
<evidence type="ECO:0000313" key="2">
    <source>
        <dbReference type="Proteomes" id="UP000717328"/>
    </source>
</evidence>
<accession>A0A9P7FSP3</accession>
<dbReference type="EMBL" id="JABCKI010006611">
    <property type="protein sequence ID" value="KAG5634137.1"/>
    <property type="molecule type" value="Genomic_DNA"/>
</dbReference>
<evidence type="ECO:0000313" key="1">
    <source>
        <dbReference type="EMBL" id="KAG5634137.1"/>
    </source>
</evidence>
<keyword evidence="2" id="KW-1185">Reference proteome</keyword>
<sequence length="342" mass="39129">KIDSFLKLKAIENGVNPAFHNARSLLQRIDALPREPDWKCTALRVTGDQKDTSGNPHTDELELWHRDPVECIRELMGNELIGKDNAYAPCQIYCDENRTNCEYGQMNTANWWGDTQRGDPIHSVLRDPEKTLSTLQEQARGQKSDDFVKHSLRPINPFWKDLPNCNIFACMTPDILHQLHKGVFKDHIVSWASAAVGEVKVDHHFQTMNYHPTLRHFKKGISLTSQWTGTEHKNMEKVFLGVLANATDPKVILAVRGILDFIYYAHFEVHTDKSLAQLNAAWVAFHKNKSIFQDLEIQQHFNISKVHNIKHYLDSIRELGSAAGYNSEATERLHIDLAKVGY</sequence>
<dbReference type="AlphaFoldDB" id="A0A9P7FSP3"/>
<comment type="caution">
    <text evidence="1">The sequence shown here is derived from an EMBL/GenBank/DDBJ whole genome shotgun (WGS) entry which is preliminary data.</text>
</comment>
<dbReference type="OrthoDB" id="3232941at2759"/>
<gene>
    <name evidence="1" type="ORF">H0H81_003197</name>
</gene>
<dbReference type="Proteomes" id="UP000717328">
    <property type="component" value="Unassembled WGS sequence"/>
</dbReference>
<reference evidence="1" key="2">
    <citation type="submission" date="2021-10" db="EMBL/GenBank/DDBJ databases">
        <title>Phylogenomics reveals ancestral predisposition of the termite-cultivated fungus Termitomyces towards a domesticated lifestyle.</title>
        <authorList>
            <person name="Auxier B."/>
            <person name="Grum-Grzhimaylo A."/>
            <person name="Cardenas M.E."/>
            <person name="Lodge J.D."/>
            <person name="Laessoe T."/>
            <person name="Pedersen O."/>
            <person name="Smith M.E."/>
            <person name="Kuyper T.W."/>
            <person name="Franco-Molano E.A."/>
            <person name="Baroni T.J."/>
            <person name="Aanen D.K."/>
        </authorList>
    </citation>
    <scope>NUCLEOTIDE SEQUENCE</scope>
    <source>
        <strain evidence="1">D49</strain>
    </source>
</reference>
<reference evidence="1" key="1">
    <citation type="submission" date="2021-02" db="EMBL/GenBank/DDBJ databases">
        <authorList>
            <person name="Nieuwenhuis M."/>
            <person name="Van De Peppel L.J.J."/>
        </authorList>
    </citation>
    <scope>NUCLEOTIDE SEQUENCE</scope>
    <source>
        <strain evidence="1">D49</strain>
    </source>
</reference>
<dbReference type="Pfam" id="PF18759">
    <property type="entry name" value="Plavaka"/>
    <property type="match status" value="1"/>
</dbReference>
<protein>
    <submittedName>
        <fullName evidence="1">Uncharacterized protein</fullName>
    </submittedName>
</protein>
<dbReference type="InterPro" id="IPR041078">
    <property type="entry name" value="Plavaka"/>
</dbReference>